<dbReference type="EMBL" id="JXTH01000038">
    <property type="protein sequence ID" value="KIQ93985.1"/>
    <property type="molecule type" value="Genomic_DNA"/>
</dbReference>
<sequence length="167" mass="19017">MKNLYIFFLFFILVFIFPISSLAQKPQGDDSDCIVCGEATYKVTKISGPSLVTEKFQTYLTSAWAYSDRYVWSETTTTTLQITGGATFDITEAIKNQLNLSWSKSKSYSVAIQIPADKNKYSKLGLFGDFNKYYVKVVKDKFGQETTSHHDAYEPTSTHYLKVVYKN</sequence>
<comment type="caution">
    <text evidence="1">The sequence shown here is derived from an EMBL/GenBank/DDBJ whole genome shotgun (WGS) entry which is preliminary data.</text>
</comment>
<gene>
    <name evidence="1" type="ORF">LH47_01934</name>
</gene>
<dbReference type="Proteomes" id="UP000032102">
    <property type="component" value="Unassembled WGS sequence"/>
</dbReference>
<name>A0A0D0RXH9_9BACL</name>
<dbReference type="PATRIC" id="fig|404937.3.peg.2051"/>
<dbReference type="RefSeq" id="WP_043966940.1">
    <property type="nucleotide sequence ID" value="NZ_JXTH01000038.1"/>
</dbReference>
<proteinExistence type="predicted"/>
<organism evidence="1 2">
    <name type="scientific">Anoxybacillus thermarum</name>
    <dbReference type="NCBI Taxonomy" id="404937"/>
    <lineage>
        <taxon>Bacteria</taxon>
        <taxon>Bacillati</taxon>
        <taxon>Bacillota</taxon>
        <taxon>Bacilli</taxon>
        <taxon>Bacillales</taxon>
        <taxon>Anoxybacillaceae</taxon>
        <taxon>Anoxybacillus</taxon>
    </lineage>
</organism>
<evidence type="ECO:0000313" key="1">
    <source>
        <dbReference type="EMBL" id="KIQ93985.1"/>
    </source>
</evidence>
<dbReference type="AlphaFoldDB" id="A0A0D0RXH9"/>
<protein>
    <submittedName>
        <fullName evidence="1">Uncharacterized protein</fullName>
    </submittedName>
</protein>
<evidence type="ECO:0000313" key="2">
    <source>
        <dbReference type="Proteomes" id="UP000032102"/>
    </source>
</evidence>
<accession>A0A0D0RXH9</accession>
<reference evidence="1 2" key="1">
    <citation type="submission" date="2015-01" db="EMBL/GenBank/DDBJ databases">
        <title>Draft genome of Anoxybacillus thermarum strain AF/04.</title>
        <authorList>
            <person name="Poli A."/>
            <person name="Nicolaus B."/>
            <person name="Chan K.-G."/>
            <person name="Kahar U.M."/>
            <person name="Yaakob A.S."/>
            <person name="Chan C.S."/>
            <person name="Goh K.M."/>
        </authorList>
    </citation>
    <scope>NUCLEOTIDE SEQUENCE [LARGE SCALE GENOMIC DNA]</scope>
    <source>
        <strain evidence="1 2">AF/04</strain>
    </source>
</reference>
<keyword evidence="2" id="KW-1185">Reference proteome</keyword>